<reference evidence="1 2" key="1">
    <citation type="submission" date="2018-04" db="EMBL/GenBank/DDBJ databases">
        <title>Novel Campyloabacter and Helicobacter Species and Strains.</title>
        <authorList>
            <person name="Mannion A.J."/>
            <person name="Shen Z."/>
            <person name="Fox J.G."/>
        </authorList>
    </citation>
    <scope>NUCLEOTIDE SEQUENCE [LARGE SCALE GENOMIC DNA]</scope>
    <source>
        <strain evidence="1 2">MIT 99-5101</strain>
    </source>
</reference>
<comment type="caution">
    <text evidence="1">The sequence shown here is derived from an EMBL/GenBank/DDBJ whole genome shotgun (WGS) entry which is preliminary data.</text>
</comment>
<dbReference type="AlphaFoldDB" id="A0A3D8ICA0"/>
<keyword evidence="2" id="KW-1185">Reference proteome</keyword>
<proteinExistence type="predicted"/>
<organism evidence="1 2">
    <name type="scientific">Helicobacter ganmani</name>
    <dbReference type="NCBI Taxonomy" id="60246"/>
    <lineage>
        <taxon>Bacteria</taxon>
        <taxon>Pseudomonadati</taxon>
        <taxon>Campylobacterota</taxon>
        <taxon>Epsilonproteobacteria</taxon>
        <taxon>Campylobacterales</taxon>
        <taxon>Helicobacteraceae</taxon>
        <taxon>Helicobacter</taxon>
    </lineage>
</organism>
<accession>A0A3D8ICA0</accession>
<dbReference type="EMBL" id="NXLS01000006">
    <property type="protein sequence ID" value="RDU62576.1"/>
    <property type="molecule type" value="Genomic_DNA"/>
</dbReference>
<sequence length="488" mass="56005">MNLWILTEERPKLKVLEVIVQQFLADSKWCAFVDNLRILPVVEDSKFTFTYEIIGVKCNQIQKIFLEIVSGTSSFVDYLVFFQEHKPTQNDTPLYLIEETKTDDSESRNTGVYQRITKFVYANFFYPNSQKIMLYNLRVKQKEKPTQTSIFGTRILKTLGVEILGKSFKDDEILKPFVSIKELIDFKSKMQKAPKGNVPITIKICDSKLSDILLPSDDISIYTPPSKIQISARLVKNGRLAHDPNIGAISGIAGALRELGFKGGIEIISHGLNQAQVGTKNKFIQIANLLNLSLTGLTIPKIEIQNISFCKKAYWHYEREGEKLATIFIHLLVENFSSGKAIFENHAGCEKGYFITSDNEYIALQKYENRQLYKAGDKNAIVFIPDLILLDPKNLEIINIEGKTYENRHKGIEELKNYDFIENEYIKKYYPTYKIVRSVVLYGGYEHKILEIEIGFLLNSEGKMVLGIKAPKIFIFSLKNLLDFWKKQ</sequence>
<evidence type="ECO:0000313" key="1">
    <source>
        <dbReference type="EMBL" id="RDU62576.1"/>
    </source>
</evidence>
<dbReference type="RefSeq" id="WP_115551842.1">
    <property type="nucleotide sequence ID" value="NZ_CAQNTT010000006.1"/>
</dbReference>
<dbReference type="GeneID" id="82535971"/>
<evidence type="ECO:0000313" key="2">
    <source>
        <dbReference type="Proteomes" id="UP000256650"/>
    </source>
</evidence>
<dbReference type="Proteomes" id="UP000256650">
    <property type="component" value="Unassembled WGS sequence"/>
</dbReference>
<dbReference type="OrthoDB" id="354539at2"/>
<name>A0A3D8ICA0_9HELI</name>
<protein>
    <submittedName>
        <fullName evidence="1">Uncharacterized protein</fullName>
    </submittedName>
</protein>
<gene>
    <name evidence="1" type="ORF">CQA43_06670</name>
</gene>